<gene>
    <name evidence="1" type="ORF">FOZG_17425</name>
</gene>
<proteinExistence type="predicted"/>
<sequence>MAGYLAKHGCPDFILSATIILFYYITPANARQRSFAQFQEFFPAWDGLLKEQLEKHCTEPLNDYRNRSSPIPRPGYLVIGCILDTMPEFRKAELASAAVILGLAPSVLQLLSASYLDTAMLAYRRPILALLLSMSSSGVRPLTATEYNNSITKMGTSLPSMTFGKSQSAWAPVIVSLSEYIIAAATVANNVYLAYQLSLWAVCTFSPGEDFLPAIWAVAATTIHLIGHLVARLGISIEDRGEGGELYNKRKLWYGLRTELIPIHWQSRLKVKAEDRHMGWFLVLASVLYVGDMLQALFGTIVLSSLVFISVRDAAIIVIRLVASALFARLIVIYELAGLRTDKKEHTPSEAIELL</sequence>
<accession>W9JHE8</accession>
<dbReference type="HOGENOM" id="CLU_057711_1_0_1"/>
<dbReference type="Proteomes" id="UP000030766">
    <property type="component" value="Unassembled WGS sequence"/>
</dbReference>
<protein>
    <submittedName>
        <fullName evidence="1">Uncharacterized protein</fullName>
    </submittedName>
</protein>
<evidence type="ECO:0000313" key="1">
    <source>
        <dbReference type="EMBL" id="EWZ28863.1"/>
    </source>
</evidence>
<name>W9JHE8_FUSOX</name>
<reference evidence="1" key="1">
    <citation type="submission" date="2011-06" db="EMBL/GenBank/DDBJ databases">
        <title>The Genome Sequence of Fusarium oxysporum Fo47.</title>
        <authorList>
            <consortium name="The Broad Institute Genome Sequencing Platform"/>
            <person name="Ma L.-J."/>
            <person name="Gale L.R."/>
            <person name="Schwartz D.C."/>
            <person name="Zhou S."/>
            <person name="Corby-Kistler H."/>
            <person name="Young S.K."/>
            <person name="Zeng Q."/>
            <person name="Gargeya S."/>
            <person name="Fitzgerald M."/>
            <person name="Haas B."/>
            <person name="Abouelleil A."/>
            <person name="Alvarado L."/>
            <person name="Arachchi H.M."/>
            <person name="Berlin A."/>
            <person name="Brown A."/>
            <person name="Chapman S.B."/>
            <person name="Chen Z."/>
            <person name="Dunbar C."/>
            <person name="Freedman E."/>
            <person name="Gearin G."/>
            <person name="Gellesch M."/>
            <person name="Goldberg J."/>
            <person name="Griggs A."/>
            <person name="Gujja S."/>
            <person name="Heiman D."/>
            <person name="Howarth C."/>
            <person name="Larson L."/>
            <person name="Lui A."/>
            <person name="MacDonald P.J.P."/>
            <person name="Mehta T."/>
            <person name="Montmayeur A."/>
            <person name="Murphy C."/>
            <person name="Neiman D."/>
            <person name="Pearson M."/>
            <person name="Priest M."/>
            <person name="Roberts A."/>
            <person name="Saif S."/>
            <person name="Shea T."/>
            <person name="Shenoy N."/>
            <person name="Sisk P."/>
            <person name="Stolte C."/>
            <person name="Sykes S."/>
            <person name="Wortman J."/>
            <person name="Nusbaum C."/>
            <person name="Birren B."/>
        </authorList>
    </citation>
    <scope>NUCLEOTIDE SEQUENCE [LARGE SCALE GENOMIC DNA]</scope>
    <source>
        <strain evidence="1">Fo47</strain>
    </source>
</reference>
<reference evidence="1" key="2">
    <citation type="submission" date="2012-06" db="EMBL/GenBank/DDBJ databases">
        <title>Annotation of the Genome Sequence of Fusarium oxysporum Fo47.</title>
        <authorList>
            <consortium name="The Broad Institute Genomics Platform"/>
            <person name="Ma L.-J."/>
            <person name="Corby-Kistler H."/>
            <person name="Broz K."/>
            <person name="Gale L.R."/>
            <person name="Jonkers W."/>
            <person name="O'Donnell K."/>
            <person name="Ploetz R."/>
            <person name="Steinberg C."/>
            <person name="Schwartz D.C."/>
            <person name="VanEtten H."/>
            <person name="Zhou S."/>
            <person name="Young S.K."/>
            <person name="Zeng Q."/>
            <person name="Gargeya S."/>
            <person name="Fitzgerald M."/>
            <person name="Abouelleil A."/>
            <person name="Alvarado L."/>
            <person name="Chapman S.B."/>
            <person name="Gainer-Dewar J."/>
            <person name="Goldberg J."/>
            <person name="Griggs A."/>
            <person name="Gujja S."/>
            <person name="Hansen M."/>
            <person name="Howarth C."/>
            <person name="Imamovic A."/>
            <person name="Ireland A."/>
            <person name="Larimer J."/>
            <person name="McCowan C."/>
            <person name="Murphy C."/>
            <person name="Pearson M."/>
            <person name="Poon T.W."/>
            <person name="Priest M."/>
            <person name="Roberts A."/>
            <person name="Saif S."/>
            <person name="Shea T."/>
            <person name="Sykes S."/>
            <person name="Wortman J."/>
            <person name="Nusbaum C."/>
            <person name="Birren B."/>
        </authorList>
    </citation>
    <scope>NUCLEOTIDE SEQUENCE</scope>
    <source>
        <strain evidence="1">Fo47</strain>
    </source>
</reference>
<dbReference type="VEuPathDB" id="FungiDB:FOZG_17425"/>
<dbReference type="EMBL" id="JH717918">
    <property type="protein sequence ID" value="EWZ28863.1"/>
    <property type="molecule type" value="Genomic_DNA"/>
</dbReference>
<organism evidence="1">
    <name type="scientific">Fusarium oxysporum Fo47</name>
    <dbReference type="NCBI Taxonomy" id="660027"/>
    <lineage>
        <taxon>Eukaryota</taxon>
        <taxon>Fungi</taxon>
        <taxon>Dikarya</taxon>
        <taxon>Ascomycota</taxon>
        <taxon>Pezizomycotina</taxon>
        <taxon>Sordariomycetes</taxon>
        <taxon>Hypocreomycetidae</taxon>
        <taxon>Hypocreales</taxon>
        <taxon>Nectriaceae</taxon>
        <taxon>Fusarium</taxon>
        <taxon>Fusarium oxysporum species complex</taxon>
    </lineage>
</organism>
<dbReference type="AlphaFoldDB" id="W9JHE8"/>